<evidence type="ECO:0000256" key="1">
    <source>
        <dbReference type="SAM" id="MobiDB-lite"/>
    </source>
</evidence>
<dbReference type="Proteomes" id="UP001168821">
    <property type="component" value="Unassembled WGS sequence"/>
</dbReference>
<reference evidence="2" key="1">
    <citation type="journal article" date="2023" name="G3 (Bethesda)">
        <title>Whole genome assemblies of Zophobas morio and Tenebrio molitor.</title>
        <authorList>
            <person name="Kaur S."/>
            <person name="Stinson S.A."/>
            <person name="diCenzo G.C."/>
        </authorList>
    </citation>
    <scope>NUCLEOTIDE SEQUENCE</scope>
    <source>
        <strain evidence="2">QUZm001</strain>
    </source>
</reference>
<gene>
    <name evidence="2" type="ORF">Zmor_001646</name>
</gene>
<dbReference type="AlphaFoldDB" id="A0AA38IZG9"/>
<dbReference type="EMBL" id="JALNTZ010000001">
    <property type="protein sequence ID" value="KAJ3666193.1"/>
    <property type="molecule type" value="Genomic_DNA"/>
</dbReference>
<protein>
    <submittedName>
        <fullName evidence="2">Uncharacterized protein</fullName>
    </submittedName>
</protein>
<feature type="compositionally biased region" description="Polar residues" evidence="1">
    <location>
        <begin position="12"/>
        <end position="25"/>
    </location>
</feature>
<feature type="region of interest" description="Disordered" evidence="1">
    <location>
        <begin position="1"/>
        <end position="32"/>
    </location>
</feature>
<name>A0AA38IZG9_9CUCU</name>
<accession>A0AA38IZG9</accession>
<evidence type="ECO:0000313" key="3">
    <source>
        <dbReference type="Proteomes" id="UP001168821"/>
    </source>
</evidence>
<keyword evidence="3" id="KW-1185">Reference proteome</keyword>
<sequence>MKNGRIVGLSDRSATSRESNLCAKSSDSEDNLPSDIEVAAQSAIDSLIPGKSKELYEKAYKDFDEWMEVKKIGDVSEHFAEQAEKLKPSSLCSQYSMLRTLVLITKNIDITEYHQVVAFFSEIRRLPTQKMNDKDFLFLKVVLIVGVFGTCRREETTNLTIRDVRAEKNLSRSPYRIQELKLCGICYNERKFSGNDMLLGHRGWKSDSMADMLKHLSK</sequence>
<evidence type="ECO:0000313" key="2">
    <source>
        <dbReference type="EMBL" id="KAJ3666193.1"/>
    </source>
</evidence>
<comment type="caution">
    <text evidence="2">The sequence shown here is derived from an EMBL/GenBank/DDBJ whole genome shotgun (WGS) entry which is preliminary data.</text>
</comment>
<proteinExistence type="predicted"/>
<organism evidence="2 3">
    <name type="scientific">Zophobas morio</name>
    <dbReference type="NCBI Taxonomy" id="2755281"/>
    <lineage>
        <taxon>Eukaryota</taxon>
        <taxon>Metazoa</taxon>
        <taxon>Ecdysozoa</taxon>
        <taxon>Arthropoda</taxon>
        <taxon>Hexapoda</taxon>
        <taxon>Insecta</taxon>
        <taxon>Pterygota</taxon>
        <taxon>Neoptera</taxon>
        <taxon>Endopterygota</taxon>
        <taxon>Coleoptera</taxon>
        <taxon>Polyphaga</taxon>
        <taxon>Cucujiformia</taxon>
        <taxon>Tenebrionidae</taxon>
        <taxon>Zophobas</taxon>
    </lineage>
</organism>